<dbReference type="GO" id="GO:0046872">
    <property type="term" value="F:metal ion binding"/>
    <property type="evidence" value="ECO:0007669"/>
    <property type="project" value="UniProtKB-KW"/>
</dbReference>
<reference evidence="4 5" key="1">
    <citation type="submission" date="2017-12" db="EMBL/GenBank/DDBJ databases">
        <title>Anaerobic carbon monoxide metabolism by Pleomorphomonas carboxyditropha sp. nov., a new mesophilic hydrogenogenic carboxidotroph.</title>
        <authorList>
            <person name="Esquivel-Elizondo S."/>
            <person name="Krajmalnik-Brown R."/>
        </authorList>
    </citation>
    <scope>NUCLEOTIDE SEQUENCE [LARGE SCALE GENOMIC DNA]</scope>
    <source>
        <strain evidence="4 5">R5-392</strain>
    </source>
</reference>
<dbReference type="OrthoDB" id="5291399at2"/>
<dbReference type="Pfam" id="PF00596">
    <property type="entry name" value="Aldolase_II"/>
    <property type="match status" value="1"/>
</dbReference>
<name>A0A1I4VLR2_9HYPH</name>
<evidence type="ECO:0000256" key="2">
    <source>
        <dbReference type="ARBA" id="ARBA00023239"/>
    </source>
</evidence>
<dbReference type="PANTHER" id="PTHR22789">
    <property type="entry name" value="FUCULOSE PHOSPHATE ALDOLASE"/>
    <property type="match status" value="1"/>
</dbReference>
<evidence type="ECO:0000256" key="1">
    <source>
        <dbReference type="ARBA" id="ARBA00022723"/>
    </source>
</evidence>
<evidence type="ECO:0000259" key="3">
    <source>
        <dbReference type="SMART" id="SM01007"/>
    </source>
</evidence>
<dbReference type="GO" id="GO:0016832">
    <property type="term" value="F:aldehyde-lyase activity"/>
    <property type="evidence" value="ECO:0007669"/>
    <property type="project" value="TreeGrafter"/>
</dbReference>
<dbReference type="SMART" id="SM01007">
    <property type="entry name" value="Aldolase_II"/>
    <property type="match status" value="1"/>
</dbReference>
<protein>
    <submittedName>
        <fullName evidence="4">Class II aldolase</fullName>
    </submittedName>
</protein>
<gene>
    <name evidence="4" type="ORF">CXZ10_09655</name>
</gene>
<sequence length="236" mass="25595">MPASLSALSHLALRTEIIATCREMNASGVNQGTSGNVSVRVGKDRFLVTPTGIPYAGMTEDQIVEMTFDGTYYGPCRPTSEWRFHRDILLHRPDIDTVIHTHSMFSTVISCLRRDIPAVHYMVAAAGGENIRCADYATFGSQALSDNALKALDGRLACLLANHGLIVLGANLRKAYSLLVEVETIAAQYWRTLAVGTPVILDSAEMQNVFAMFKVYGRQDVADADLRCGGMVAPAA</sequence>
<dbReference type="AlphaFoldDB" id="A0A1I4VLR2"/>
<evidence type="ECO:0000313" key="4">
    <source>
        <dbReference type="EMBL" id="PKR89618.1"/>
    </source>
</evidence>
<dbReference type="Proteomes" id="UP000233491">
    <property type="component" value="Unassembled WGS sequence"/>
</dbReference>
<keyword evidence="1" id="KW-0479">Metal-binding</keyword>
<accession>A0A1I4VLR2</accession>
<dbReference type="PANTHER" id="PTHR22789:SF0">
    <property type="entry name" value="3-OXO-TETRONATE 4-PHOSPHATE DECARBOXYLASE-RELATED"/>
    <property type="match status" value="1"/>
</dbReference>
<dbReference type="InterPro" id="IPR050197">
    <property type="entry name" value="Aldolase_class_II_sugar_metab"/>
</dbReference>
<dbReference type="SUPFAM" id="SSF53639">
    <property type="entry name" value="AraD/HMP-PK domain-like"/>
    <property type="match status" value="1"/>
</dbReference>
<keyword evidence="5" id="KW-1185">Reference proteome</keyword>
<comment type="caution">
    <text evidence="4">The sequence shown here is derived from an EMBL/GenBank/DDBJ whole genome shotgun (WGS) entry which is preliminary data.</text>
</comment>
<dbReference type="InterPro" id="IPR001303">
    <property type="entry name" value="Aldolase_II/adducin_N"/>
</dbReference>
<proteinExistence type="predicted"/>
<organism evidence="4 5">
    <name type="scientific">Pleomorphomonas diazotrophica</name>
    <dbReference type="NCBI Taxonomy" id="1166257"/>
    <lineage>
        <taxon>Bacteria</taxon>
        <taxon>Pseudomonadati</taxon>
        <taxon>Pseudomonadota</taxon>
        <taxon>Alphaproteobacteria</taxon>
        <taxon>Hyphomicrobiales</taxon>
        <taxon>Pleomorphomonadaceae</taxon>
        <taxon>Pleomorphomonas</taxon>
    </lineage>
</organism>
<dbReference type="Gene3D" id="3.40.225.10">
    <property type="entry name" value="Class II aldolase/adducin N-terminal domain"/>
    <property type="match status" value="1"/>
</dbReference>
<dbReference type="EMBL" id="PJNW01000005">
    <property type="protein sequence ID" value="PKR89618.1"/>
    <property type="molecule type" value="Genomic_DNA"/>
</dbReference>
<dbReference type="GO" id="GO:0005829">
    <property type="term" value="C:cytosol"/>
    <property type="evidence" value="ECO:0007669"/>
    <property type="project" value="TreeGrafter"/>
</dbReference>
<dbReference type="GO" id="GO:0019323">
    <property type="term" value="P:pentose catabolic process"/>
    <property type="evidence" value="ECO:0007669"/>
    <property type="project" value="TreeGrafter"/>
</dbReference>
<dbReference type="RefSeq" id="WP_101288926.1">
    <property type="nucleotide sequence ID" value="NZ_FOUQ01000012.1"/>
</dbReference>
<evidence type="ECO:0000313" key="5">
    <source>
        <dbReference type="Proteomes" id="UP000233491"/>
    </source>
</evidence>
<feature type="domain" description="Class II aldolase/adducin N-terminal" evidence="3">
    <location>
        <begin position="15"/>
        <end position="190"/>
    </location>
</feature>
<dbReference type="InterPro" id="IPR036409">
    <property type="entry name" value="Aldolase_II/adducin_N_sf"/>
</dbReference>
<keyword evidence="2" id="KW-0456">Lyase</keyword>